<name>C4JZB3_UNCRE</name>
<dbReference type="KEGG" id="ure:UREG_07514"/>
<sequence>MRLLNPRDLTFEEFPLSEKVDYAIFSHTWYSKPRKEVLYREIKNKFSGRVVVGRDGLVKPGMSDIPFELKKVVYCCMQAIRDKVQWVWIDTCCLNKDSTAEVSEAINAMFSWYRNAKHCYVYLSDVCLSTFRQSFRKSKWFKRGWTLQELVAPHNVYFYDHDWYELGSKMTLNRLISATTRIDAETLMCQRSLAESSIARRMSWASDRKTTKPEDIAYCLLGVFGVNMPLLYGEGGEKAFIRLQEEIMRRSEDHTIFAWTSQCEHRGNNQNCNRNQICEEQGQKPRGPLARSPSEFADSADFEPILVSNDMGPPYIMTNRGLRICLPLVPDENTFIARLNCREKEGLHVAIRLRELTFEPGKYYRIDSNGLLGVDGGPAEGQEIYLTQDHATNNNHFCLNTNLTDEGFHFALKPEGRWKEELNLLKLPVGTEHQTRVSLLIASEQSKSRDGLHSV</sequence>
<dbReference type="OMA" id="CAWNTIN"/>
<dbReference type="InParanoid" id="C4JZB3"/>
<dbReference type="RefSeq" id="XP_002582741.1">
    <property type="nucleotide sequence ID" value="XM_002582695.1"/>
</dbReference>
<dbReference type="GeneID" id="8443884"/>
<dbReference type="Pfam" id="PF26640">
    <property type="entry name" value="DUF8212"/>
    <property type="match status" value="1"/>
</dbReference>
<evidence type="ECO:0000313" key="4">
    <source>
        <dbReference type="Proteomes" id="UP000002058"/>
    </source>
</evidence>
<dbReference type="EMBL" id="CH476619">
    <property type="protein sequence ID" value="EEP82649.1"/>
    <property type="molecule type" value="Genomic_DNA"/>
</dbReference>
<proteinExistence type="predicted"/>
<accession>C4JZB3</accession>
<evidence type="ECO:0000313" key="3">
    <source>
        <dbReference type="EMBL" id="EEP82649.1"/>
    </source>
</evidence>
<dbReference type="AlphaFoldDB" id="C4JZB3"/>
<gene>
    <name evidence="3" type="ORF">UREG_07514</name>
</gene>
<organism evidence="3 4">
    <name type="scientific">Uncinocarpus reesii (strain UAMH 1704)</name>
    <dbReference type="NCBI Taxonomy" id="336963"/>
    <lineage>
        <taxon>Eukaryota</taxon>
        <taxon>Fungi</taxon>
        <taxon>Dikarya</taxon>
        <taxon>Ascomycota</taxon>
        <taxon>Pezizomycotina</taxon>
        <taxon>Eurotiomycetes</taxon>
        <taxon>Eurotiomycetidae</taxon>
        <taxon>Onygenales</taxon>
        <taxon>Onygenaceae</taxon>
        <taxon>Uncinocarpus</taxon>
    </lineage>
</organism>
<reference evidence="4" key="1">
    <citation type="journal article" date="2009" name="Genome Res.">
        <title>Comparative genomic analyses of the human fungal pathogens Coccidioides and their relatives.</title>
        <authorList>
            <person name="Sharpton T.J."/>
            <person name="Stajich J.E."/>
            <person name="Rounsley S.D."/>
            <person name="Gardner M.J."/>
            <person name="Wortman J.R."/>
            <person name="Jordar V.S."/>
            <person name="Maiti R."/>
            <person name="Kodira C.D."/>
            <person name="Neafsey D.E."/>
            <person name="Zeng Q."/>
            <person name="Hung C.-Y."/>
            <person name="McMahan C."/>
            <person name="Muszewska A."/>
            <person name="Grynberg M."/>
            <person name="Mandel M.A."/>
            <person name="Kellner E.M."/>
            <person name="Barker B.M."/>
            <person name="Galgiani J.N."/>
            <person name="Orbach M.J."/>
            <person name="Kirkland T.N."/>
            <person name="Cole G.T."/>
            <person name="Henn M.R."/>
            <person name="Birren B.W."/>
            <person name="Taylor J.W."/>
        </authorList>
    </citation>
    <scope>NUCLEOTIDE SEQUENCE [LARGE SCALE GENOMIC DNA]</scope>
    <source>
        <strain evidence="4">UAMH 1704</strain>
    </source>
</reference>
<dbReference type="HOGENOM" id="CLU_000288_138_11_1"/>
<feature type="domain" description="Heterokaryon incompatibility" evidence="1">
    <location>
        <begin position="22"/>
        <end position="125"/>
    </location>
</feature>
<evidence type="ECO:0000259" key="2">
    <source>
        <dbReference type="Pfam" id="PF26640"/>
    </source>
</evidence>
<dbReference type="OrthoDB" id="674604at2759"/>
<evidence type="ECO:0000259" key="1">
    <source>
        <dbReference type="Pfam" id="PF06985"/>
    </source>
</evidence>
<feature type="domain" description="DUF8212" evidence="2">
    <location>
        <begin position="238"/>
        <end position="331"/>
    </location>
</feature>
<dbReference type="eggNOG" id="KOG4177">
    <property type="taxonomic scope" value="Eukaryota"/>
</dbReference>
<dbReference type="VEuPathDB" id="FungiDB:UREG_07514"/>
<keyword evidence="4" id="KW-1185">Reference proteome</keyword>
<dbReference type="Proteomes" id="UP000002058">
    <property type="component" value="Unassembled WGS sequence"/>
</dbReference>
<dbReference type="PANTHER" id="PTHR10622:SF10">
    <property type="entry name" value="HET DOMAIN-CONTAINING PROTEIN"/>
    <property type="match status" value="1"/>
</dbReference>
<dbReference type="InterPro" id="IPR010730">
    <property type="entry name" value="HET"/>
</dbReference>
<dbReference type="InterPro" id="IPR058525">
    <property type="entry name" value="DUF8212"/>
</dbReference>
<protein>
    <submittedName>
        <fullName evidence="3">Uncharacterized protein</fullName>
    </submittedName>
</protein>
<dbReference type="PANTHER" id="PTHR10622">
    <property type="entry name" value="HET DOMAIN-CONTAINING PROTEIN"/>
    <property type="match status" value="1"/>
</dbReference>
<dbReference type="Pfam" id="PF06985">
    <property type="entry name" value="HET"/>
    <property type="match status" value="1"/>
</dbReference>